<name>A0A290QF44_9BACT</name>
<keyword evidence="3" id="KW-1185">Reference proteome</keyword>
<dbReference type="Pfam" id="PF01345">
    <property type="entry name" value="DUF11"/>
    <property type="match status" value="1"/>
</dbReference>
<sequence>MVSLILKVSTPAGAAFGSRDQTVIQAVFTLAGASPALSETLARTDLTLIGDRGEAGLVLVKTVNKTTAKPGDTILYTITYTNRAAEPLTQVIIYDATPAFTRFASAAAGALPTGMTAVNIAAPSVGASGAVKWTFTGQLNPAATGAVTFSVTVDL</sequence>
<dbReference type="InterPro" id="IPR047589">
    <property type="entry name" value="DUF11_rpt"/>
</dbReference>
<evidence type="ECO:0000313" key="2">
    <source>
        <dbReference type="EMBL" id="ATC64896.1"/>
    </source>
</evidence>
<evidence type="ECO:0000313" key="3">
    <source>
        <dbReference type="Proteomes" id="UP000217265"/>
    </source>
</evidence>
<feature type="domain" description="DUF11" evidence="1">
    <location>
        <begin position="57"/>
        <end position="153"/>
    </location>
</feature>
<dbReference type="EMBL" id="CP023344">
    <property type="protein sequence ID" value="ATC64896.1"/>
    <property type="molecule type" value="Genomic_DNA"/>
</dbReference>
<accession>A0A290QF44</accession>
<dbReference type="OrthoDB" id="9805017at2"/>
<proteinExistence type="predicted"/>
<protein>
    <recommendedName>
        <fullName evidence="1">DUF11 domain-containing protein</fullName>
    </recommendedName>
</protein>
<gene>
    <name evidence="2" type="ORF">CMV30_13480</name>
</gene>
<evidence type="ECO:0000259" key="1">
    <source>
        <dbReference type="Pfam" id="PF01345"/>
    </source>
</evidence>
<dbReference type="Gene3D" id="2.60.40.740">
    <property type="match status" value="1"/>
</dbReference>
<dbReference type="Proteomes" id="UP000217265">
    <property type="component" value="Chromosome"/>
</dbReference>
<dbReference type="NCBIfam" id="TIGR01451">
    <property type="entry name" value="B_ant_repeat"/>
    <property type="match status" value="1"/>
</dbReference>
<dbReference type="KEGG" id="vbh:CMV30_13480"/>
<organism evidence="2 3">
    <name type="scientific">Nibricoccus aquaticus</name>
    <dbReference type="NCBI Taxonomy" id="2576891"/>
    <lineage>
        <taxon>Bacteria</taxon>
        <taxon>Pseudomonadati</taxon>
        <taxon>Verrucomicrobiota</taxon>
        <taxon>Opitutia</taxon>
        <taxon>Opitutales</taxon>
        <taxon>Opitutaceae</taxon>
        <taxon>Nibricoccus</taxon>
    </lineage>
</organism>
<dbReference type="AlphaFoldDB" id="A0A290QF44"/>
<dbReference type="InterPro" id="IPR001434">
    <property type="entry name" value="OmcB-like_DUF11"/>
</dbReference>
<reference evidence="2 3" key="1">
    <citation type="submission" date="2017-09" db="EMBL/GenBank/DDBJ databases">
        <title>Complete genome sequence of Verrucomicrobial strain HZ-65, isolated from freshwater.</title>
        <authorList>
            <person name="Choi A."/>
        </authorList>
    </citation>
    <scope>NUCLEOTIDE SEQUENCE [LARGE SCALE GENOMIC DNA]</scope>
    <source>
        <strain evidence="2 3">HZ-65</strain>
    </source>
</reference>